<proteinExistence type="predicted"/>
<keyword evidence="2" id="KW-1185">Reference proteome</keyword>
<dbReference type="AlphaFoldDB" id="A0A238BML8"/>
<sequence length="58" mass="6432">MAFLLVANCAFPEKEMVASNATKIEAMKAAEKEAAEIAEFLDKMHEELVAFSRCDPIQ</sequence>
<name>A0A238BML8_9BILA</name>
<accession>A0A238BML8</accession>
<dbReference type="EMBL" id="KZ270076">
    <property type="protein sequence ID" value="OZC06661.1"/>
    <property type="molecule type" value="Genomic_DNA"/>
</dbReference>
<evidence type="ECO:0000313" key="2">
    <source>
        <dbReference type="Proteomes" id="UP000242913"/>
    </source>
</evidence>
<gene>
    <name evidence="1" type="ORF">X798_06348</name>
</gene>
<reference evidence="1 2" key="1">
    <citation type="submission" date="2015-12" db="EMBL/GenBank/DDBJ databases">
        <title>Draft genome of the nematode, Onchocerca flexuosa.</title>
        <authorList>
            <person name="Mitreva M."/>
        </authorList>
    </citation>
    <scope>NUCLEOTIDE SEQUENCE [LARGE SCALE GENOMIC DNA]</scope>
    <source>
        <strain evidence="1">Red Deer</strain>
    </source>
</reference>
<organism evidence="1 2">
    <name type="scientific">Onchocerca flexuosa</name>
    <dbReference type="NCBI Taxonomy" id="387005"/>
    <lineage>
        <taxon>Eukaryota</taxon>
        <taxon>Metazoa</taxon>
        <taxon>Ecdysozoa</taxon>
        <taxon>Nematoda</taxon>
        <taxon>Chromadorea</taxon>
        <taxon>Rhabditida</taxon>
        <taxon>Spirurina</taxon>
        <taxon>Spiruromorpha</taxon>
        <taxon>Filarioidea</taxon>
        <taxon>Onchocercidae</taxon>
        <taxon>Onchocerca</taxon>
    </lineage>
</organism>
<dbReference type="Proteomes" id="UP000242913">
    <property type="component" value="Unassembled WGS sequence"/>
</dbReference>
<evidence type="ECO:0000313" key="1">
    <source>
        <dbReference type="EMBL" id="OZC06661.1"/>
    </source>
</evidence>
<protein>
    <submittedName>
        <fullName evidence="1">Uncharacterized protein</fullName>
    </submittedName>
</protein>